<dbReference type="PANTHER" id="PTHR43668">
    <property type="entry name" value="ALLANTOINASE"/>
    <property type="match status" value="1"/>
</dbReference>
<protein>
    <submittedName>
        <fullName evidence="2">Dihydroorotase</fullName>
        <ecNumber evidence="2">3.5.2.3</ecNumber>
    </submittedName>
</protein>
<name>A0A645G513_9ZZZZ</name>
<reference evidence="2" key="1">
    <citation type="submission" date="2019-08" db="EMBL/GenBank/DDBJ databases">
        <authorList>
            <person name="Kucharzyk K."/>
            <person name="Murdoch R.W."/>
            <person name="Higgins S."/>
            <person name="Loffler F."/>
        </authorList>
    </citation>
    <scope>NUCLEOTIDE SEQUENCE</scope>
</reference>
<dbReference type="EMBL" id="VSSQ01069155">
    <property type="protein sequence ID" value="MPN21226.1"/>
    <property type="molecule type" value="Genomic_DNA"/>
</dbReference>
<evidence type="ECO:0000259" key="1">
    <source>
        <dbReference type="Pfam" id="PF01979"/>
    </source>
</evidence>
<dbReference type="EC" id="3.5.2.3" evidence="2"/>
<comment type="caution">
    <text evidence="2">The sequence shown here is derived from an EMBL/GenBank/DDBJ whole genome shotgun (WGS) entry which is preliminary data.</text>
</comment>
<gene>
    <name evidence="2" type="primary">pyrC_38</name>
    <name evidence="2" type="ORF">SDC9_168605</name>
</gene>
<sequence>MGVVLTNLYHTGKFSIAEIIDKMSVAPARVLGIPGGTLAIGAKADITIIDPDCEWVVDSSAFYTKGKHTPFNGYKLKGKAVSTIVGGNIVMRNGEVIE</sequence>
<dbReference type="AlphaFoldDB" id="A0A645G513"/>
<keyword evidence="2" id="KW-0378">Hydrolase</keyword>
<dbReference type="GO" id="GO:0006145">
    <property type="term" value="P:purine nucleobase catabolic process"/>
    <property type="evidence" value="ECO:0007669"/>
    <property type="project" value="TreeGrafter"/>
</dbReference>
<proteinExistence type="predicted"/>
<feature type="domain" description="Amidohydrolase-related" evidence="1">
    <location>
        <begin position="9"/>
        <end position="90"/>
    </location>
</feature>
<dbReference type="GO" id="GO:0004151">
    <property type="term" value="F:dihydroorotase activity"/>
    <property type="evidence" value="ECO:0007669"/>
    <property type="project" value="UniProtKB-EC"/>
</dbReference>
<accession>A0A645G513</accession>
<dbReference type="PANTHER" id="PTHR43668:SF2">
    <property type="entry name" value="ALLANTOINASE"/>
    <property type="match status" value="1"/>
</dbReference>
<evidence type="ECO:0000313" key="2">
    <source>
        <dbReference type="EMBL" id="MPN21226.1"/>
    </source>
</evidence>
<dbReference type="GO" id="GO:0005737">
    <property type="term" value="C:cytoplasm"/>
    <property type="evidence" value="ECO:0007669"/>
    <property type="project" value="TreeGrafter"/>
</dbReference>
<dbReference type="InterPro" id="IPR006680">
    <property type="entry name" value="Amidohydro-rel"/>
</dbReference>
<dbReference type="InterPro" id="IPR011059">
    <property type="entry name" value="Metal-dep_hydrolase_composite"/>
</dbReference>
<dbReference type="InterPro" id="IPR050138">
    <property type="entry name" value="DHOase/Allantoinase_Hydrolase"/>
</dbReference>
<dbReference type="GO" id="GO:0004038">
    <property type="term" value="F:allantoinase activity"/>
    <property type="evidence" value="ECO:0007669"/>
    <property type="project" value="TreeGrafter"/>
</dbReference>
<dbReference type="Pfam" id="PF01979">
    <property type="entry name" value="Amidohydro_1"/>
    <property type="match status" value="1"/>
</dbReference>
<dbReference type="SUPFAM" id="SSF51338">
    <property type="entry name" value="Composite domain of metallo-dependent hydrolases"/>
    <property type="match status" value="1"/>
</dbReference>
<dbReference type="Gene3D" id="3.20.20.140">
    <property type="entry name" value="Metal-dependent hydrolases"/>
    <property type="match status" value="1"/>
</dbReference>
<organism evidence="2">
    <name type="scientific">bioreactor metagenome</name>
    <dbReference type="NCBI Taxonomy" id="1076179"/>
    <lineage>
        <taxon>unclassified sequences</taxon>
        <taxon>metagenomes</taxon>
        <taxon>ecological metagenomes</taxon>
    </lineage>
</organism>